<accession>A0ABQ7H5S2</accession>
<dbReference type="Pfam" id="PF00248">
    <property type="entry name" value="Aldo_ket_red"/>
    <property type="match status" value="1"/>
</dbReference>
<dbReference type="InterPro" id="IPR023210">
    <property type="entry name" value="NADP_OxRdtase_dom"/>
</dbReference>
<evidence type="ECO:0000313" key="2">
    <source>
        <dbReference type="EMBL" id="KAF5842202.1"/>
    </source>
</evidence>
<evidence type="ECO:0000259" key="1">
    <source>
        <dbReference type="Pfam" id="PF00248"/>
    </source>
</evidence>
<proteinExistence type="predicted"/>
<dbReference type="Proteomes" id="UP000815325">
    <property type="component" value="Unassembled WGS sequence"/>
</dbReference>
<dbReference type="Gene3D" id="3.20.20.100">
    <property type="entry name" value="NADP-dependent oxidoreductase domain"/>
    <property type="match status" value="1"/>
</dbReference>
<gene>
    <name evidence="2" type="ORF">DUNSADRAFT_8602</name>
</gene>
<dbReference type="InterPro" id="IPR020471">
    <property type="entry name" value="AKR"/>
</dbReference>
<dbReference type="SUPFAM" id="SSF51430">
    <property type="entry name" value="NAD(P)-linked oxidoreductase"/>
    <property type="match status" value="1"/>
</dbReference>
<organism evidence="2 3">
    <name type="scientific">Dunaliella salina</name>
    <name type="common">Green alga</name>
    <name type="synonym">Protococcus salinus</name>
    <dbReference type="NCBI Taxonomy" id="3046"/>
    <lineage>
        <taxon>Eukaryota</taxon>
        <taxon>Viridiplantae</taxon>
        <taxon>Chlorophyta</taxon>
        <taxon>core chlorophytes</taxon>
        <taxon>Chlorophyceae</taxon>
        <taxon>CS clade</taxon>
        <taxon>Chlamydomonadales</taxon>
        <taxon>Dunaliellaceae</taxon>
        <taxon>Dunaliella</taxon>
    </lineage>
</organism>
<protein>
    <submittedName>
        <fullName evidence="2">Aldo/keto reductase</fullName>
    </submittedName>
</protein>
<reference evidence="2" key="1">
    <citation type="submission" date="2017-08" db="EMBL/GenBank/DDBJ databases">
        <authorList>
            <person name="Polle J.E."/>
            <person name="Barry K."/>
            <person name="Cushman J."/>
            <person name="Schmutz J."/>
            <person name="Tran D."/>
            <person name="Hathwaick L.T."/>
            <person name="Yim W.C."/>
            <person name="Jenkins J."/>
            <person name="Mckie-Krisberg Z.M."/>
            <person name="Prochnik S."/>
            <person name="Lindquist E."/>
            <person name="Dockter R.B."/>
            <person name="Adam C."/>
            <person name="Molina H."/>
            <person name="Bunkerborg J."/>
            <person name="Jin E."/>
            <person name="Buchheim M."/>
            <person name="Magnuson J."/>
        </authorList>
    </citation>
    <scope>NUCLEOTIDE SEQUENCE</scope>
    <source>
        <strain evidence="2">CCAP 19/18</strain>
    </source>
</reference>
<dbReference type="EMBL" id="MU069466">
    <property type="protein sequence ID" value="KAF5842202.1"/>
    <property type="molecule type" value="Genomic_DNA"/>
</dbReference>
<dbReference type="CDD" id="cd19071">
    <property type="entry name" value="AKR_AKR1-5-like"/>
    <property type="match status" value="1"/>
</dbReference>
<comment type="caution">
    <text evidence="2">The sequence shown here is derived from an EMBL/GenBank/DDBJ whole genome shotgun (WGS) entry which is preliminary data.</text>
</comment>
<dbReference type="PANTHER" id="PTHR11732">
    <property type="entry name" value="ALDO/KETO REDUCTASE"/>
    <property type="match status" value="1"/>
</dbReference>
<evidence type="ECO:0000313" key="3">
    <source>
        <dbReference type="Proteomes" id="UP000815325"/>
    </source>
</evidence>
<dbReference type="PRINTS" id="PR00069">
    <property type="entry name" value="ALDKETRDTASE"/>
</dbReference>
<keyword evidence="3" id="KW-1185">Reference proteome</keyword>
<dbReference type="InterPro" id="IPR036812">
    <property type="entry name" value="NAD(P)_OxRdtase_dom_sf"/>
</dbReference>
<name>A0ABQ7H5S2_DUNSA</name>
<feature type="domain" description="NADP-dependent oxidoreductase" evidence="1">
    <location>
        <begin position="68"/>
        <end position="322"/>
    </location>
</feature>
<sequence length="331" mass="36784">MSQWLLKNCFTCLVCLCFFSGLLNFLLQQPRVLHFFKSSNSTMAQISSVATMTSAGVRMPKLIYGTAWKKERSADLVYNALVTGFRGIDVACQPKHYREDLVGQGIARAMKDKAIKREDLFIQTKFTSLAGQDPAAIPYDKNAPLVEQVRQSFNRSLENLQTAYVDSLVLHSPMPTVSETMEVYRVFEAIHASGSAKQLGLSNIYSLDALTAIFQAASVKPAVVQNRFYQQTGYDKGIRQFCKANNIRYQSFWSLTANPHLLASSALKSVAQRLNITPEQAMYKLLMSLGITPLDGTTNLEHMKEDLAVLSLPELTAQEVEAFSLLTGGMV</sequence>